<proteinExistence type="predicted"/>
<evidence type="ECO:0000313" key="1">
    <source>
        <dbReference type="EMBL" id="KAJ8049345.1"/>
    </source>
</evidence>
<dbReference type="EMBL" id="JAIZAY010000001">
    <property type="protein sequence ID" value="KAJ8049345.1"/>
    <property type="molecule type" value="Genomic_DNA"/>
</dbReference>
<organism evidence="1 2">
    <name type="scientific">Holothuria leucospilota</name>
    <name type="common">Black long sea cucumber</name>
    <name type="synonym">Mertensiothuria leucospilota</name>
    <dbReference type="NCBI Taxonomy" id="206669"/>
    <lineage>
        <taxon>Eukaryota</taxon>
        <taxon>Metazoa</taxon>
        <taxon>Echinodermata</taxon>
        <taxon>Eleutherozoa</taxon>
        <taxon>Echinozoa</taxon>
        <taxon>Holothuroidea</taxon>
        <taxon>Aspidochirotacea</taxon>
        <taxon>Aspidochirotida</taxon>
        <taxon>Holothuriidae</taxon>
        <taxon>Holothuria</taxon>
    </lineage>
</organism>
<dbReference type="Proteomes" id="UP001152320">
    <property type="component" value="Chromosome 1"/>
</dbReference>
<protein>
    <submittedName>
        <fullName evidence="1">Uncharacterized protein</fullName>
    </submittedName>
</protein>
<sequence length="154" mass="17735">MVLLAGQNPLWEDVTKTLEYTLSESNCEIKIKRFGWIKYTLRGTQVEAKKLKLYALGDDCGRDAKYVTVDVGYHLDLPGHDDIIQDKLNGKFLGNSKQFLCFKEPREDLEVKFLEAKPKWKLADYPELPESQNLQPFVEDRGDAAQSHLLEQVF</sequence>
<gene>
    <name evidence="1" type="ORF">HOLleu_02053</name>
</gene>
<reference evidence="1" key="1">
    <citation type="submission" date="2021-10" db="EMBL/GenBank/DDBJ databases">
        <title>Tropical sea cucumber genome reveals ecological adaptation and Cuvierian tubules defense mechanism.</title>
        <authorList>
            <person name="Chen T."/>
        </authorList>
    </citation>
    <scope>NUCLEOTIDE SEQUENCE</scope>
    <source>
        <strain evidence="1">Nanhai2018</strain>
        <tissue evidence="1">Muscle</tissue>
    </source>
</reference>
<dbReference type="AlphaFoldDB" id="A0A9Q1CQR1"/>
<accession>A0A9Q1CQR1</accession>
<name>A0A9Q1CQR1_HOLLE</name>
<evidence type="ECO:0000313" key="2">
    <source>
        <dbReference type="Proteomes" id="UP001152320"/>
    </source>
</evidence>
<keyword evidence="2" id="KW-1185">Reference proteome</keyword>
<comment type="caution">
    <text evidence="1">The sequence shown here is derived from an EMBL/GenBank/DDBJ whole genome shotgun (WGS) entry which is preliminary data.</text>
</comment>